<accession>A0AAV7S6U2</accession>
<comment type="caution">
    <text evidence="1">The sequence shown here is derived from an EMBL/GenBank/DDBJ whole genome shotgun (WGS) entry which is preliminary data.</text>
</comment>
<protein>
    <submittedName>
        <fullName evidence="1">Uncharacterized protein</fullName>
    </submittedName>
</protein>
<reference evidence="1" key="1">
    <citation type="journal article" date="2022" name="bioRxiv">
        <title>Sequencing and chromosome-scale assembly of the giantPleurodeles waltlgenome.</title>
        <authorList>
            <person name="Brown T."/>
            <person name="Elewa A."/>
            <person name="Iarovenko S."/>
            <person name="Subramanian E."/>
            <person name="Araus A.J."/>
            <person name="Petzold A."/>
            <person name="Susuki M."/>
            <person name="Suzuki K.-i.T."/>
            <person name="Hayashi T."/>
            <person name="Toyoda A."/>
            <person name="Oliveira C."/>
            <person name="Osipova E."/>
            <person name="Leigh N.D."/>
            <person name="Simon A."/>
            <person name="Yun M.H."/>
        </authorList>
    </citation>
    <scope>NUCLEOTIDE SEQUENCE</scope>
    <source>
        <strain evidence="1">20211129_DDA</strain>
        <tissue evidence="1">Liver</tissue>
    </source>
</reference>
<dbReference type="AlphaFoldDB" id="A0AAV7S6U2"/>
<evidence type="ECO:0000313" key="1">
    <source>
        <dbReference type="EMBL" id="KAJ1159244.1"/>
    </source>
</evidence>
<proteinExistence type="predicted"/>
<gene>
    <name evidence="1" type="ORF">NDU88_011912</name>
</gene>
<name>A0AAV7S6U2_PLEWA</name>
<evidence type="ECO:0000313" key="2">
    <source>
        <dbReference type="Proteomes" id="UP001066276"/>
    </source>
</evidence>
<keyword evidence="2" id="KW-1185">Reference proteome</keyword>
<sequence length="287" mass="33449">MLLRSIKKEVVQSLRDTHIYYRFKDFVYRMNLHDFYFEYYGALREDATVDKSMLNKLAYGDMQNMGNRHGFVEMAKSWVDGNHEAISNNINIYDGMAVLATHISEPVRNPRVFVTNRLMWDATTTWEHFQYFNPMTRRQTWQGNKVGIGLEHEPSDQVHAETLAAMKLWLTRKYRGKYTMKLQNNAEEASSLLIHQVRADILNTLPTDNTDIDTSCRQNIGPLSDKDVGRLQGFEEAVRGKSLQPQFLLKAAEDQQHLQEKIRDIMADHSFGDLSDYRKVKSLEKYS</sequence>
<organism evidence="1 2">
    <name type="scientific">Pleurodeles waltl</name>
    <name type="common">Iberian ribbed newt</name>
    <dbReference type="NCBI Taxonomy" id="8319"/>
    <lineage>
        <taxon>Eukaryota</taxon>
        <taxon>Metazoa</taxon>
        <taxon>Chordata</taxon>
        <taxon>Craniata</taxon>
        <taxon>Vertebrata</taxon>
        <taxon>Euteleostomi</taxon>
        <taxon>Amphibia</taxon>
        <taxon>Batrachia</taxon>
        <taxon>Caudata</taxon>
        <taxon>Salamandroidea</taxon>
        <taxon>Salamandridae</taxon>
        <taxon>Pleurodelinae</taxon>
        <taxon>Pleurodeles</taxon>
    </lineage>
</organism>
<dbReference type="Proteomes" id="UP001066276">
    <property type="component" value="Chromosome 5"/>
</dbReference>
<dbReference type="EMBL" id="JANPWB010000009">
    <property type="protein sequence ID" value="KAJ1159244.1"/>
    <property type="molecule type" value="Genomic_DNA"/>
</dbReference>